<dbReference type="EMBL" id="CP015518">
    <property type="protein sequence ID" value="APG23796.1"/>
    <property type="molecule type" value="Genomic_DNA"/>
</dbReference>
<dbReference type="Proteomes" id="UP000182264">
    <property type="component" value="Chromosome"/>
</dbReference>
<feature type="region of interest" description="Disordered" evidence="1">
    <location>
        <begin position="1"/>
        <end position="34"/>
    </location>
</feature>
<gene>
    <name evidence="2" type="ORF">A7E75_01245</name>
</gene>
<evidence type="ECO:0000256" key="1">
    <source>
        <dbReference type="SAM" id="MobiDB-lite"/>
    </source>
</evidence>
<dbReference type="OrthoDB" id="5516677at2"/>
<organism evidence="2 3">
    <name type="scientific">Syntrophotalea acetylenica</name>
    <name type="common">Pelobacter acetylenicus</name>
    <dbReference type="NCBI Taxonomy" id="29542"/>
    <lineage>
        <taxon>Bacteria</taxon>
        <taxon>Pseudomonadati</taxon>
        <taxon>Thermodesulfobacteriota</taxon>
        <taxon>Desulfuromonadia</taxon>
        <taxon>Desulfuromonadales</taxon>
        <taxon>Syntrophotaleaceae</taxon>
        <taxon>Syntrophotalea</taxon>
    </lineage>
</organism>
<sequence>MTSIGGTAPTAAPAPAENIEKNRQKFEAGPAAADAEKLVAPEEILTRIKALTDDGIYSVRFENDEQSKELIISLVDSDSGEVIRQIPPEEVLGTSEKLTALRGSLLDTTT</sequence>
<name>A0A1L3GCX9_SYNAC</name>
<reference evidence="2 3" key="1">
    <citation type="journal article" date="2017" name="Genome Announc.">
        <title>Complete Genome Sequences of Two Acetylene-Fermenting Pelobacter acetylenicus Strains.</title>
        <authorList>
            <person name="Sutton J.M."/>
            <person name="Baesman S.M."/>
            <person name="Fierst J.L."/>
            <person name="Poret-Peterson A.T."/>
            <person name="Oremland R.S."/>
            <person name="Dunlap D.S."/>
            <person name="Akob D.M."/>
        </authorList>
    </citation>
    <scope>NUCLEOTIDE SEQUENCE [LARGE SCALE GENOMIC DNA]</scope>
    <source>
        <strain evidence="2 3">DSM 3247</strain>
    </source>
</reference>
<dbReference type="AlphaFoldDB" id="A0A1L3GCX9"/>
<accession>A0A1L3GCX9</accession>
<protein>
    <recommendedName>
        <fullName evidence="4">Flagellar protein FlaG</fullName>
    </recommendedName>
</protein>
<dbReference type="Gene3D" id="3.30.160.170">
    <property type="entry name" value="FlaG-like"/>
    <property type="match status" value="1"/>
</dbReference>
<dbReference type="InterPro" id="IPR005186">
    <property type="entry name" value="FlaG"/>
</dbReference>
<evidence type="ECO:0000313" key="2">
    <source>
        <dbReference type="EMBL" id="APG23796.1"/>
    </source>
</evidence>
<evidence type="ECO:0000313" key="3">
    <source>
        <dbReference type="Proteomes" id="UP000182264"/>
    </source>
</evidence>
<dbReference type="KEGG" id="pace:A6070_09855"/>
<keyword evidence="3" id="KW-1185">Reference proteome</keyword>
<dbReference type="SUPFAM" id="SSF160214">
    <property type="entry name" value="FlaG-like"/>
    <property type="match status" value="1"/>
</dbReference>
<feature type="compositionally biased region" description="Low complexity" evidence="1">
    <location>
        <begin position="7"/>
        <end position="16"/>
    </location>
</feature>
<dbReference type="Pfam" id="PF03646">
    <property type="entry name" value="FlaG"/>
    <property type="match status" value="1"/>
</dbReference>
<proteinExistence type="predicted"/>
<dbReference type="STRING" id="29542.A6070_09855"/>
<dbReference type="InterPro" id="IPR035924">
    <property type="entry name" value="FlaG-like_sf"/>
</dbReference>
<evidence type="ECO:0008006" key="4">
    <source>
        <dbReference type="Google" id="ProtNLM"/>
    </source>
</evidence>